<name>A0A6N1MYX0_ACILW</name>
<protein>
    <recommendedName>
        <fullName evidence="5">DUF4148 domain-containing protein</fullName>
    </recommendedName>
</protein>
<evidence type="ECO:0000313" key="3">
    <source>
        <dbReference type="EMBL" id="QKU20736.1"/>
    </source>
</evidence>
<evidence type="ECO:0008006" key="5">
    <source>
        <dbReference type="Google" id="ProtNLM"/>
    </source>
</evidence>
<dbReference type="EMBL" id="CP054803">
    <property type="protein sequence ID" value="QKU20736.1"/>
    <property type="molecule type" value="Genomic_DNA"/>
</dbReference>
<keyword evidence="2" id="KW-0732">Signal</keyword>
<gene>
    <name evidence="3" type="ORF">FOB19_04390</name>
</gene>
<evidence type="ECO:0000313" key="4">
    <source>
        <dbReference type="Proteomes" id="UP000509126"/>
    </source>
</evidence>
<organism evidence="3 4">
    <name type="scientific">Acinetobacter lwoffii</name>
    <dbReference type="NCBI Taxonomy" id="28090"/>
    <lineage>
        <taxon>Bacteria</taxon>
        <taxon>Pseudomonadati</taxon>
        <taxon>Pseudomonadota</taxon>
        <taxon>Gammaproteobacteria</taxon>
        <taxon>Moraxellales</taxon>
        <taxon>Moraxellaceae</taxon>
        <taxon>Acinetobacter</taxon>
    </lineage>
</organism>
<evidence type="ECO:0000256" key="1">
    <source>
        <dbReference type="SAM" id="MobiDB-lite"/>
    </source>
</evidence>
<evidence type="ECO:0000256" key="2">
    <source>
        <dbReference type="SAM" id="SignalP"/>
    </source>
</evidence>
<sequence>MKKVLKTLMIAALAMPALSFAQTAATTTIDKVQQAVGTTTAQVQRTDAQVTVASPRTGIRYTFANQNRPIVLQTAAIAAANAANADRIVATNPALSSASQQQAKQALLSESGQLAQN</sequence>
<reference evidence="3 4" key="1">
    <citation type="submission" date="2019-11" db="EMBL/GenBank/DDBJ databases">
        <title>FDA dAtabase for Regulatory Grade micrObial Sequences (FDA-ARGOS): Supporting development and validation of Infectious Disease Dx tests.</title>
        <authorList>
            <person name="Patel R."/>
            <person name="Rucinski S."/>
            <person name="Tallon L."/>
            <person name="Sadzewicz L."/>
            <person name="Vavikolanu K."/>
            <person name="Mehta A."/>
            <person name="Aluvathingal J."/>
            <person name="Nadendla S."/>
            <person name="Nandy P."/>
            <person name="Geyer C."/>
            <person name="Yan Y."/>
            <person name="Sichtig H."/>
        </authorList>
    </citation>
    <scope>NUCLEOTIDE SEQUENCE [LARGE SCALE GENOMIC DNA]</scope>
    <source>
        <strain evidence="3 4">FDAARGOS_557</strain>
    </source>
</reference>
<feature type="compositionally biased region" description="Low complexity" evidence="1">
    <location>
        <begin position="95"/>
        <end position="109"/>
    </location>
</feature>
<feature type="signal peptide" evidence="2">
    <location>
        <begin position="1"/>
        <end position="21"/>
    </location>
</feature>
<accession>A0A6N1MYX0</accession>
<dbReference type="RefSeq" id="WP_174894275.1">
    <property type="nucleotide sequence ID" value="NZ_CP054803.1"/>
</dbReference>
<dbReference type="AlphaFoldDB" id="A0A6N1MYX0"/>
<proteinExistence type="predicted"/>
<feature type="region of interest" description="Disordered" evidence="1">
    <location>
        <begin position="95"/>
        <end position="117"/>
    </location>
</feature>
<dbReference type="Proteomes" id="UP000509126">
    <property type="component" value="Chromosome"/>
</dbReference>
<feature type="chain" id="PRO_5027014284" description="DUF4148 domain-containing protein" evidence="2">
    <location>
        <begin position="22"/>
        <end position="117"/>
    </location>
</feature>